<dbReference type="InterPro" id="IPR029058">
    <property type="entry name" value="AB_hydrolase_fold"/>
</dbReference>
<keyword evidence="2 3" id="KW-0378">Hydrolase</keyword>
<keyword evidence="3" id="KW-0732">Signal</keyword>
<dbReference type="AlphaFoldDB" id="A0A495QTR5"/>
<feature type="region of interest" description="Disordered" evidence="4">
    <location>
        <begin position="1"/>
        <end position="21"/>
    </location>
</feature>
<evidence type="ECO:0000256" key="2">
    <source>
        <dbReference type="ARBA" id="ARBA00022801"/>
    </source>
</evidence>
<evidence type="ECO:0000313" key="6">
    <source>
        <dbReference type="EMBL" id="RKS76916.1"/>
    </source>
</evidence>
<evidence type="ECO:0000256" key="3">
    <source>
        <dbReference type="RuleBase" id="RU361235"/>
    </source>
</evidence>
<sequence length="561" mass="60195">MKMPSSNRSMESPDAFESGVKRPRTRNRRWFLPVIGAAAIAFTPVMAAAQADTGNNGAEKALVCADGTTVQTDKGAVCGLVGDGVRSWLGVPYAAPPLKELRWAPPQPAKPWPATLEATAAGPSCPQPRGLGPGSTNEDCLKVNVTAPENTDGKPLPVMVELHGGGFRFGAPSDGKHLVKNGGILHVGVYYRLNIFGYMAHKSLGATSGNYAIRDQQAALRWVQTNIAKFGGDPSNVTIYGASAGGSSVCANSISPLSKGLFHKGIPQSGEYNSRRGNDIQWQPQDCAAKLPTLEEAQAAGERFARAVGCTSGDQAACLRNVPVERLLQQTGRGVGPDVGTQAPIVDGQVLPMSPAQAFAEGKINDVTLMHGVDRDETQLPAANTPAEYRSNIQQQYGDIADQVMKLYPIERFPEPSAFIAYRTIVADSNSVCPALINDKRMAKHIKVFAYQTDNADAPPMFFLDNTKPNGAYHISESIFLSPFGDTQLTPNQVSFGKQLTAQWTGFARTGDPTVTGTPLWTPFTESDPGVMSLVPAGDSEMTREIGRQHHCDFWEKYMAF</sequence>
<evidence type="ECO:0000256" key="1">
    <source>
        <dbReference type="ARBA" id="ARBA00005964"/>
    </source>
</evidence>
<dbReference type="Proteomes" id="UP000274601">
    <property type="component" value="Unassembled WGS sequence"/>
</dbReference>
<protein>
    <recommendedName>
        <fullName evidence="3">Carboxylic ester hydrolase</fullName>
        <ecNumber evidence="3">3.1.1.-</ecNumber>
    </recommendedName>
</protein>
<name>A0A495QTR5_9ACTN</name>
<feature type="signal peptide" evidence="3">
    <location>
        <begin position="1"/>
        <end position="47"/>
    </location>
</feature>
<evidence type="ECO:0000313" key="7">
    <source>
        <dbReference type="Proteomes" id="UP000274601"/>
    </source>
</evidence>
<dbReference type="Pfam" id="PF00135">
    <property type="entry name" value="COesterase"/>
    <property type="match status" value="1"/>
</dbReference>
<evidence type="ECO:0000256" key="4">
    <source>
        <dbReference type="SAM" id="MobiDB-lite"/>
    </source>
</evidence>
<proteinExistence type="inferred from homology"/>
<feature type="compositionally biased region" description="Polar residues" evidence="4">
    <location>
        <begin position="1"/>
        <end position="10"/>
    </location>
</feature>
<comment type="caution">
    <text evidence="6">The sequence shown here is derived from an EMBL/GenBank/DDBJ whole genome shotgun (WGS) entry which is preliminary data.</text>
</comment>
<dbReference type="Gene3D" id="3.40.50.1820">
    <property type="entry name" value="alpha/beta hydrolase"/>
    <property type="match status" value="1"/>
</dbReference>
<dbReference type="InterPro" id="IPR050309">
    <property type="entry name" value="Type-B_Carboxylest/Lipase"/>
</dbReference>
<dbReference type="GO" id="GO:0016787">
    <property type="term" value="F:hydrolase activity"/>
    <property type="evidence" value="ECO:0007669"/>
    <property type="project" value="UniProtKB-KW"/>
</dbReference>
<feature type="domain" description="Carboxylesterase type B" evidence="5">
    <location>
        <begin position="68"/>
        <end position="555"/>
    </location>
</feature>
<comment type="similarity">
    <text evidence="1 3">Belongs to the type-B carboxylesterase/lipase family.</text>
</comment>
<dbReference type="PANTHER" id="PTHR11559">
    <property type="entry name" value="CARBOXYLESTERASE"/>
    <property type="match status" value="1"/>
</dbReference>
<dbReference type="EC" id="3.1.1.-" evidence="3"/>
<feature type="chain" id="PRO_5039752961" description="Carboxylic ester hydrolase" evidence="3">
    <location>
        <begin position="48"/>
        <end position="561"/>
    </location>
</feature>
<organism evidence="6 7">
    <name type="scientific">Actinomadura pelletieri DSM 43383</name>
    <dbReference type="NCBI Taxonomy" id="1120940"/>
    <lineage>
        <taxon>Bacteria</taxon>
        <taxon>Bacillati</taxon>
        <taxon>Actinomycetota</taxon>
        <taxon>Actinomycetes</taxon>
        <taxon>Streptosporangiales</taxon>
        <taxon>Thermomonosporaceae</taxon>
        <taxon>Actinomadura</taxon>
    </lineage>
</organism>
<dbReference type="EMBL" id="RBWU01000002">
    <property type="protein sequence ID" value="RKS76916.1"/>
    <property type="molecule type" value="Genomic_DNA"/>
</dbReference>
<evidence type="ECO:0000259" key="5">
    <source>
        <dbReference type="Pfam" id="PF00135"/>
    </source>
</evidence>
<keyword evidence="7" id="KW-1185">Reference proteome</keyword>
<accession>A0A495QTR5</accession>
<dbReference type="PROSITE" id="PS00122">
    <property type="entry name" value="CARBOXYLESTERASE_B_1"/>
    <property type="match status" value="1"/>
</dbReference>
<dbReference type="SUPFAM" id="SSF53474">
    <property type="entry name" value="alpha/beta-Hydrolases"/>
    <property type="match status" value="1"/>
</dbReference>
<dbReference type="InterPro" id="IPR019826">
    <property type="entry name" value="Carboxylesterase_B_AS"/>
</dbReference>
<dbReference type="InterPro" id="IPR002018">
    <property type="entry name" value="CarbesteraseB"/>
</dbReference>
<gene>
    <name evidence="6" type="ORF">BZB76_2283</name>
</gene>
<reference evidence="6 7" key="1">
    <citation type="submission" date="2018-10" db="EMBL/GenBank/DDBJ databases">
        <title>Genomic Encyclopedia of Archaeal and Bacterial Type Strains, Phase II (KMG-II): from individual species to whole genera.</title>
        <authorList>
            <person name="Goeker M."/>
        </authorList>
    </citation>
    <scope>NUCLEOTIDE SEQUENCE [LARGE SCALE GENOMIC DNA]</scope>
    <source>
        <strain evidence="6 7">DSM 43383</strain>
    </source>
</reference>